<evidence type="ECO:0000256" key="2">
    <source>
        <dbReference type="ARBA" id="ARBA00022723"/>
    </source>
</evidence>
<feature type="region of interest" description="Disordered" evidence="8">
    <location>
        <begin position="73"/>
        <end position="95"/>
    </location>
</feature>
<dbReference type="InterPro" id="IPR007219">
    <property type="entry name" value="XnlR_reg_dom"/>
</dbReference>
<gene>
    <name evidence="10" type="ORF">B0T10DRAFT_539120</name>
</gene>
<evidence type="ECO:0000256" key="8">
    <source>
        <dbReference type="SAM" id="MobiDB-lite"/>
    </source>
</evidence>
<dbReference type="Pfam" id="PF00172">
    <property type="entry name" value="Zn_clus"/>
    <property type="match status" value="1"/>
</dbReference>
<dbReference type="InterPro" id="IPR036864">
    <property type="entry name" value="Zn2-C6_fun-type_DNA-bd_sf"/>
</dbReference>
<dbReference type="PROSITE" id="PS00463">
    <property type="entry name" value="ZN2_CY6_FUNGAL_1"/>
    <property type="match status" value="1"/>
</dbReference>
<dbReference type="PANTHER" id="PTHR47782:SF12">
    <property type="entry name" value="ZN(II)2CYS6 TRANSCRIPTION FACTOR (EUROFUNG)"/>
    <property type="match status" value="1"/>
</dbReference>
<keyword evidence="7" id="KW-0539">Nucleus</keyword>
<dbReference type="AlphaFoldDB" id="A0A9P8W0E6"/>
<keyword evidence="6" id="KW-0804">Transcription</keyword>
<evidence type="ECO:0000256" key="5">
    <source>
        <dbReference type="ARBA" id="ARBA00023125"/>
    </source>
</evidence>
<evidence type="ECO:0000313" key="10">
    <source>
        <dbReference type="EMBL" id="KAH6886855.1"/>
    </source>
</evidence>
<keyword evidence="11" id="KW-1185">Reference proteome</keyword>
<reference evidence="10 11" key="1">
    <citation type="journal article" date="2021" name="Nat. Commun.">
        <title>Genetic determinants of endophytism in the Arabidopsis root mycobiome.</title>
        <authorList>
            <person name="Mesny F."/>
            <person name="Miyauchi S."/>
            <person name="Thiergart T."/>
            <person name="Pickel B."/>
            <person name="Atanasova L."/>
            <person name="Karlsson M."/>
            <person name="Huettel B."/>
            <person name="Barry K.W."/>
            <person name="Haridas S."/>
            <person name="Chen C."/>
            <person name="Bauer D."/>
            <person name="Andreopoulos W."/>
            <person name="Pangilinan J."/>
            <person name="LaButti K."/>
            <person name="Riley R."/>
            <person name="Lipzen A."/>
            <person name="Clum A."/>
            <person name="Drula E."/>
            <person name="Henrissat B."/>
            <person name="Kohler A."/>
            <person name="Grigoriev I.V."/>
            <person name="Martin F.M."/>
            <person name="Hacquard S."/>
        </authorList>
    </citation>
    <scope>NUCLEOTIDE SEQUENCE [LARGE SCALE GENOMIC DNA]</scope>
    <source>
        <strain evidence="10 11">MPI-CAGE-CH-0241</strain>
    </source>
</reference>
<dbReference type="PANTHER" id="PTHR47782">
    <property type="entry name" value="ZN(II)2CYS6 TRANSCRIPTION FACTOR (EUROFUNG)-RELATED"/>
    <property type="match status" value="1"/>
</dbReference>
<accession>A0A9P8W0E6</accession>
<dbReference type="GO" id="GO:0043565">
    <property type="term" value="F:sequence-specific DNA binding"/>
    <property type="evidence" value="ECO:0007669"/>
    <property type="project" value="TreeGrafter"/>
</dbReference>
<sequence length="660" mass="74134">MPPHSSNGQARASCTRCHRRKKRCDRVLPQCDNCRRANIACSFSTDDRQTASYSIAYVRSLEDRIKHLEKDLATTSRGPTPPANEEQIFGDADQEPGLGREDITLLDHPEHDCPSFNASDIDWTLLGAVPGDSPPCPEPRPVTQDSLDSELKNLSLEATAERHLGSSSGLSFAKLTQTVLRRLSPDKADFVFGRDEAEAQPQHDFGSPSNLFNYPTLLNFGNSMSCNPMLFGDFLLPDIAGPDDGLAHLFLPSDDSKTDRLVDFYFAHSHTLYPIVQRTDFMETLRVVRESPQASSAQSPLSLFRIWMVLAIGSTAYSSVSLAEESESMLYYNKALMYFEASLAYGDMAALEVMMLQVSYSFFNQLGPNTWFLVGLAARLAVGMGLHASSTYDGLPANVVERRKRLFFSVYMMDRVVSTALGRPFALHEDDIDVSPFADADEEDINADGIRPRNSLHPSLMAVPLHILALRKIASKIAQRVYSNPKTASLKMEEREEIISSLHQELIDWRRNMPFPLPEVDSHVPHLNSNWYDFNYYTHLAMLYRPTPLLPTLDQRRIKTLADAASMSLRQATNMHRQQSFAYNWLNLLAIFTSTLSLVYAITAQPDNLSTVLRETKATQDLELAIALFDTLSSKFSAATKLRKMVYEIAWKYRDIQGSE</sequence>
<dbReference type="Pfam" id="PF04082">
    <property type="entry name" value="Fungal_trans"/>
    <property type="match status" value="1"/>
</dbReference>
<keyword evidence="4" id="KW-0805">Transcription regulation</keyword>
<name>A0A9P8W0E6_9HYPO</name>
<proteinExistence type="predicted"/>
<dbReference type="GO" id="GO:0045944">
    <property type="term" value="P:positive regulation of transcription by RNA polymerase II"/>
    <property type="evidence" value="ECO:0007669"/>
    <property type="project" value="TreeGrafter"/>
</dbReference>
<dbReference type="OrthoDB" id="25921at2759"/>
<dbReference type="GO" id="GO:0008270">
    <property type="term" value="F:zinc ion binding"/>
    <property type="evidence" value="ECO:0007669"/>
    <property type="project" value="InterPro"/>
</dbReference>
<dbReference type="GO" id="GO:0000981">
    <property type="term" value="F:DNA-binding transcription factor activity, RNA polymerase II-specific"/>
    <property type="evidence" value="ECO:0007669"/>
    <property type="project" value="InterPro"/>
</dbReference>
<dbReference type="SMART" id="SM00906">
    <property type="entry name" value="Fungal_trans"/>
    <property type="match status" value="1"/>
</dbReference>
<dbReference type="SUPFAM" id="SSF57701">
    <property type="entry name" value="Zn2/Cys6 DNA-binding domain"/>
    <property type="match status" value="1"/>
</dbReference>
<dbReference type="Gene3D" id="4.10.240.10">
    <property type="entry name" value="Zn(2)-C6 fungal-type DNA-binding domain"/>
    <property type="match status" value="1"/>
</dbReference>
<evidence type="ECO:0000256" key="6">
    <source>
        <dbReference type="ARBA" id="ARBA00023163"/>
    </source>
</evidence>
<dbReference type="CDD" id="cd00067">
    <property type="entry name" value="GAL4"/>
    <property type="match status" value="1"/>
</dbReference>
<evidence type="ECO:0000256" key="7">
    <source>
        <dbReference type="ARBA" id="ARBA00023242"/>
    </source>
</evidence>
<keyword evidence="5" id="KW-0238">DNA-binding</keyword>
<feature type="domain" description="Zn(2)-C6 fungal-type" evidence="9">
    <location>
        <begin position="13"/>
        <end position="43"/>
    </location>
</feature>
<evidence type="ECO:0000259" key="9">
    <source>
        <dbReference type="PROSITE" id="PS50048"/>
    </source>
</evidence>
<dbReference type="GO" id="GO:0005634">
    <property type="term" value="C:nucleus"/>
    <property type="evidence" value="ECO:0007669"/>
    <property type="project" value="UniProtKB-SubCell"/>
</dbReference>
<evidence type="ECO:0000256" key="1">
    <source>
        <dbReference type="ARBA" id="ARBA00004123"/>
    </source>
</evidence>
<keyword evidence="2" id="KW-0479">Metal-binding</keyword>
<dbReference type="PROSITE" id="PS50048">
    <property type="entry name" value="ZN2_CY6_FUNGAL_2"/>
    <property type="match status" value="1"/>
</dbReference>
<comment type="caution">
    <text evidence="10">The sequence shown here is derived from an EMBL/GenBank/DDBJ whole genome shotgun (WGS) entry which is preliminary data.</text>
</comment>
<dbReference type="EMBL" id="JAGPYM010000015">
    <property type="protein sequence ID" value="KAH6886855.1"/>
    <property type="molecule type" value="Genomic_DNA"/>
</dbReference>
<comment type="subcellular location">
    <subcellularLocation>
        <location evidence="1">Nucleus</location>
    </subcellularLocation>
</comment>
<dbReference type="GO" id="GO:0006351">
    <property type="term" value="P:DNA-templated transcription"/>
    <property type="evidence" value="ECO:0007669"/>
    <property type="project" value="InterPro"/>
</dbReference>
<keyword evidence="3" id="KW-0862">Zinc</keyword>
<organism evidence="10 11">
    <name type="scientific">Thelonectria olida</name>
    <dbReference type="NCBI Taxonomy" id="1576542"/>
    <lineage>
        <taxon>Eukaryota</taxon>
        <taxon>Fungi</taxon>
        <taxon>Dikarya</taxon>
        <taxon>Ascomycota</taxon>
        <taxon>Pezizomycotina</taxon>
        <taxon>Sordariomycetes</taxon>
        <taxon>Hypocreomycetidae</taxon>
        <taxon>Hypocreales</taxon>
        <taxon>Nectriaceae</taxon>
        <taxon>Thelonectria</taxon>
    </lineage>
</organism>
<evidence type="ECO:0000256" key="4">
    <source>
        <dbReference type="ARBA" id="ARBA00023015"/>
    </source>
</evidence>
<dbReference type="SMART" id="SM00066">
    <property type="entry name" value="GAL4"/>
    <property type="match status" value="1"/>
</dbReference>
<protein>
    <submittedName>
        <fullName evidence="10">Fungal-specific transcription factor domain-containing protein</fullName>
    </submittedName>
</protein>
<evidence type="ECO:0000256" key="3">
    <source>
        <dbReference type="ARBA" id="ARBA00022833"/>
    </source>
</evidence>
<dbReference type="InterPro" id="IPR052202">
    <property type="entry name" value="Yeast_MetPath_Reg"/>
</dbReference>
<evidence type="ECO:0000313" key="11">
    <source>
        <dbReference type="Proteomes" id="UP000777438"/>
    </source>
</evidence>
<dbReference type="CDD" id="cd12148">
    <property type="entry name" value="fungal_TF_MHR"/>
    <property type="match status" value="1"/>
</dbReference>
<dbReference type="InterPro" id="IPR001138">
    <property type="entry name" value="Zn2Cys6_DnaBD"/>
</dbReference>
<dbReference type="Proteomes" id="UP000777438">
    <property type="component" value="Unassembled WGS sequence"/>
</dbReference>